<dbReference type="SUPFAM" id="SSF46785">
    <property type="entry name" value="Winged helix' DNA-binding domain"/>
    <property type="match status" value="2"/>
</dbReference>
<evidence type="ECO:0000256" key="3">
    <source>
        <dbReference type="ARBA" id="ARBA00022829"/>
    </source>
</evidence>
<dbReference type="InterPro" id="IPR036388">
    <property type="entry name" value="WH-like_DNA-bd_sf"/>
</dbReference>
<evidence type="ECO:0000313" key="7">
    <source>
        <dbReference type="Proteomes" id="UP001595615"/>
    </source>
</evidence>
<dbReference type="InterPro" id="IPR005234">
    <property type="entry name" value="ScpB_csome_segregation"/>
</dbReference>
<protein>
    <submittedName>
        <fullName evidence="6">SMC-Scp complex subunit ScpB</fullName>
    </submittedName>
</protein>
<accession>A0ABV7XAC6</accession>
<dbReference type="Proteomes" id="UP001595615">
    <property type="component" value="Unassembled WGS sequence"/>
</dbReference>
<evidence type="ECO:0000313" key="6">
    <source>
        <dbReference type="EMBL" id="MFC3713059.1"/>
    </source>
</evidence>
<proteinExistence type="predicted"/>
<dbReference type="Gene3D" id="1.10.10.10">
    <property type="entry name" value="Winged helix-like DNA-binding domain superfamily/Winged helix DNA-binding domain"/>
    <property type="match status" value="2"/>
</dbReference>
<name>A0ABV7XAC6_9SPHN</name>
<dbReference type="InterPro" id="IPR036390">
    <property type="entry name" value="WH_DNA-bd_sf"/>
</dbReference>
<dbReference type="RefSeq" id="WP_380861157.1">
    <property type="nucleotide sequence ID" value="NZ_JBHRXV010000010.1"/>
</dbReference>
<evidence type="ECO:0000256" key="5">
    <source>
        <dbReference type="SAM" id="MobiDB-lite"/>
    </source>
</evidence>
<dbReference type="PIRSF" id="PIRSF019345">
    <property type="entry name" value="ScpB"/>
    <property type="match status" value="1"/>
</dbReference>
<keyword evidence="3" id="KW-0159">Chromosome partition</keyword>
<gene>
    <name evidence="6" type="primary">scpB</name>
    <name evidence="6" type="ORF">ACFOMD_10775</name>
</gene>
<keyword evidence="7" id="KW-1185">Reference proteome</keyword>
<keyword evidence="1" id="KW-0963">Cytoplasm</keyword>
<keyword evidence="2" id="KW-0132">Cell division</keyword>
<dbReference type="PANTHER" id="PTHR34298:SF2">
    <property type="entry name" value="SEGREGATION AND CONDENSATION PROTEIN B"/>
    <property type="match status" value="1"/>
</dbReference>
<dbReference type="NCBIfam" id="TIGR00281">
    <property type="entry name" value="SMC-Scp complex subunit ScpB"/>
    <property type="match status" value="1"/>
</dbReference>
<feature type="region of interest" description="Disordered" evidence="5">
    <location>
        <begin position="177"/>
        <end position="213"/>
    </location>
</feature>
<feature type="compositionally biased region" description="Acidic residues" evidence="5">
    <location>
        <begin position="186"/>
        <end position="213"/>
    </location>
</feature>
<comment type="caution">
    <text evidence="6">The sequence shown here is derived from an EMBL/GenBank/DDBJ whole genome shotgun (WGS) entry which is preliminary data.</text>
</comment>
<organism evidence="6 7">
    <name type="scientific">Sphingoaurantiacus capsulatus</name>
    <dbReference type="NCBI Taxonomy" id="1771310"/>
    <lineage>
        <taxon>Bacteria</taxon>
        <taxon>Pseudomonadati</taxon>
        <taxon>Pseudomonadota</taxon>
        <taxon>Alphaproteobacteria</taxon>
        <taxon>Sphingomonadales</taxon>
        <taxon>Sphingosinicellaceae</taxon>
        <taxon>Sphingoaurantiacus</taxon>
    </lineage>
</organism>
<dbReference type="EMBL" id="JBHRXV010000010">
    <property type="protein sequence ID" value="MFC3713059.1"/>
    <property type="molecule type" value="Genomic_DNA"/>
</dbReference>
<evidence type="ECO:0000256" key="4">
    <source>
        <dbReference type="ARBA" id="ARBA00023306"/>
    </source>
</evidence>
<reference evidence="7" key="1">
    <citation type="journal article" date="2019" name="Int. J. Syst. Evol. Microbiol.">
        <title>The Global Catalogue of Microorganisms (GCM) 10K type strain sequencing project: providing services to taxonomists for standard genome sequencing and annotation.</title>
        <authorList>
            <consortium name="The Broad Institute Genomics Platform"/>
            <consortium name="The Broad Institute Genome Sequencing Center for Infectious Disease"/>
            <person name="Wu L."/>
            <person name="Ma J."/>
        </authorList>
    </citation>
    <scope>NUCLEOTIDE SEQUENCE [LARGE SCALE GENOMIC DNA]</scope>
    <source>
        <strain evidence="7">KCTC 42644</strain>
    </source>
</reference>
<keyword evidence="4" id="KW-0131">Cell cycle</keyword>
<sequence length="213" mass="23281">MIDPETLRMVEAILFAADKPLTVEEIAAYLPEGAEVGAVLVELAESYAPRGVNLVDRGGRWLFQTAPDLSHILSRERQEARKLSRAALETLAIIAYHEPATRAQIEEIRGVSISRGTLDVLMEAGWVRPAGRRESPGRPLQYATTPAFLVQFGLESRRDLPGIGELKAAGLLDPIDLSLFGQPQPESEDDSDAGEPDEEYEGIVSDEESEDAD</sequence>
<dbReference type="Pfam" id="PF04079">
    <property type="entry name" value="SMC_ScpB"/>
    <property type="match status" value="1"/>
</dbReference>
<evidence type="ECO:0000256" key="1">
    <source>
        <dbReference type="ARBA" id="ARBA00022490"/>
    </source>
</evidence>
<dbReference type="PANTHER" id="PTHR34298">
    <property type="entry name" value="SEGREGATION AND CONDENSATION PROTEIN B"/>
    <property type="match status" value="1"/>
</dbReference>
<evidence type="ECO:0000256" key="2">
    <source>
        <dbReference type="ARBA" id="ARBA00022618"/>
    </source>
</evidence>